<accession>A0A1V6N1X9</accession>
<dbReference type="InterPro" id="IPR013320">
    <property type="entry name" value="ConA-like_dom_sf"/>
</dbReference>
<dbReference type="InterPro" id="IPR036116">
    <property type="entry name" value="FN3_sf"/>
</dbReference>
<dbReference type="Pfam" id="PF00041">
    <property type="entry name" value="fn3"/>
    <property type="match status" value="1"/>
</dbReference>
<dbReference type="RefSeq" id="WP_080460390.1">
    <property type="nucleotide sequence ID" value="NZ_JXMW01000010.1"/>
</dbReference>
<dbReference type="InterPro" id="IPR003961">
    <property type="entry name" value="FN3_dom"/>
</dbReference>
<evidence type="ECO:0000259" key="1">
    <source>
        <dbReference type="PROSITE" id="PS50853"/>
    </source>
</evidence>
<dbReference type="OrthoDB" id="78316at2157"/>
<gene>
    <name evidence="2" type="ORF">MBBAR_10c00300</name>
</gene>
<dbReference type="AlphaFoldDB" id="A0A1V6N1X9"/>
<evidence type="ECO:0000313" key="3">
    <source>
        <dbReference type="Proteomes" id="UP000191661"/>
    </source>
</evidence>
<organism evidence="2 3">
    <name type="scientific">Methanobrevibacter arboriphilus JCM 13429 = DSM 1125</name>
    <dbReference type="NCBI Taxonomy" id="1300164"/>
    <lineage>
        <taxon>Archaea</taxon>
        <taxon>Methanobacteriati</taxon>
        <taxon>Methanobacteriota</taxon>
        <taxon>Methanomada group</taxon>
        <taxon>Methanobacteria</taxon>
        <taxon>Methanobacteriales</taxon>
        <taxon>Methanobacteriaceae</taxon>
        <taxon>Methanobrevibacter</taxon>
    </lineage>
</organism>
<dbReference type="Gene3D" id="2.60.120.200">
    <property type="match status" value="1"/>
</dbReference>
<dbReference type="SUPFAM" id="SSF49265">
    <property type="entry name" value="Fibronectin type III"/>
    <property type="match status" value="1"/>
</dbReference>
<dbReference type="Gene3D" id="2.60.40.10">
    <property type="entry name" value="Immunoglobulins"/>
    <property type="match status" value="1"/>
</dbReference>
<comment type="caution">
    <text evidence="2">The sequence shown here is derived from an EMBL/GenBank/DDBJ whole genome shotgun (WGS) entry which is preliminary data.</text>
</comment>
<protein>
    <recommendedName>
        <fullName evidence="1">Fibronectin type-III domain-containing protein</fullName>
    </recommendedName>
</protein>
<dbReference type="Proteomes" id="UP000191661">
    <property type="component" value="Unassembled WGS sequence"/>
</dbReference>
<proteinExistence type="predicted"/>
<dbReference type="Pfam" id="PF13385">
    <property type="entry name" value="Laminin_G_3"/>
    <property type="match status" value="1"/>
</dbReference>
<dbReference type="CDD" id="cd00063">
    <property type="entry name" value="FN3"/>
    <property type="match status" value="1"/>
</dbReference>
<dbReference type="InterPro" id="IPR013783">
    <property type="entry name" value="Ig-like_fold"/>
</dbReference>
<dbReference type="SMART" id="SM00060">
    <property type="entry name" value="FN3"/>
    <property type="match status" value="1"/>
</dbReference>
<dbReference type="EMBL" id="JXMW01000010">
    <property type="protein sequence ID" value="OQD58689.1"/>
    <property type="molecule type" value="Genomic_DNA"/>
</dbReference>
<reference evidence="2 3" key="1">
    <citation type="submission" date="2014-12" db="EMBL/GenBank/DDBJ databases">
        <title>Genome sequence of Methanobrevibacter arboriphilicus DH1, DSM1125.</title>
        <authorList>
            <person name="Poehlein A."/>
            <person name="Thauer R.K."/>
            <person name="Seedorf H."/>
            <person name="Daniel R."/>
        </authorList>
    </citation>
    <scope>NUCLEOTIDE SEQUENCE [LARGE SCALE GENOMIC DNA]</scope>
    <source>
        <strain evidence="2 3">DH1</strain>
    </source>
</reference>
<dbReference type="SUPFAM" id="SSF49899">
    <property type="entry name" value="Concanavalin A-like lectins/glucanases"/>
    <property type="match status" value="1"/>
</dbReference>
<sequence length="504" mass="56483">MSEYGQRRIAKFPSQSPIHNPENTMHQLLDAMGEYDDYLEDILFKHEEKKDLRTNYSDEDETEEDYILGFHMLNLIGECYKIVRYPNESNNDFRARILSIIDNDGGISSLKNIISKILRIDKNLVEVIENEMSYFTVGDLLDSRIESVNSKPLISRITNVEQQLVVNIPEGYDTSILESSLKNCVFADVKILINPSQTPPPSTPVISVTNITSDSAVVTFSSTNVTSYDVYLNDLLIVNTTNTSYNLTDLSASTTYIVKIVAKGNGIAENTKTFTTSDPMMELVLDSAILYYNCAESIINFTNNTFQNLVGTTNGTLNNFNSSQLNNGELSFNGTNNYINTGLKHNVLQNGFTIEVVLDTIDRTATIENRGFIGDHSQPNPGLCFFQFDHSGEFLSGIWSSSADNRIILSQDIIPMDFTHFAVTYDGSMLKIYINGTLIGSKTVSSFTLSSTYDIMVGRSGNSVNNHWKNKCKSIIIHNRALTETEILNNKLILMDELIEVNYD</sequence>
<keyword evidence="3" id="KW-1185">Reference proteome</keyword>
<evidence type="ECO:0000313" key="2">
    <source>
        <dbReference type="EMBL" id="OQD58689.1"/>
    </source>
</evidence>
<feature type="domain" description="Fibronectin type-III" evidence="1">
    <location>
        <begin position="200"/>
        <end position="279"/>
    </location>
</feature>
<dbReference type="PROSITE" id="PS50853">
    <property type="entry name" value="FN3"/>
    <property type="match status" value="1"/>
</dbReference>
<name>A0A1V6N1X9_METAZ</name>